<reference evidence="5 6" key="1">
    <citation type="submission" date="2021-04" db="EMBL/GenBank/DDBJ databases">
        <title>Nocardia tengchongensis.</title>
        <authorList>
            <person name="Zhuang k."/>
            <person name="Ran Y."/>
            <person name="Li W."/>
        </authorList>
    </citation>
    <scope>NUCLEOTIDE SEQUENCE [LARGE SCALE GENOMIC DNA]</scope>
    <source>
        <strain evidence="5 6">CFH S0057</strain>
    </source>
</reference>
<dbReference type="PROSITE" id="PS00455">
    <property type="entry name" value="AMP_BINDING"/>
    <property type="match status" value="1"/>
</dbReference>
<evidence type="ECO:0000313" key="5">
    <source>
        <dbReference type="EMBL" id="QVI23933.1"/>
    </source>
</evidence>
<sequence>MSESTSYTYGVCDAPLLGDTIGANLDRTTAAHPDREALIDYTTGARWTYREFTAEVDALALGLLAAGIGKGDRVGIWAPNCPQWTLTQYATAKIGAILVNINPAYRSHELRYVLGQAGIRLLVAAPSFKTSDYAAMIDEVRPECPELEQVVLLDSIEWRDLFATGRAADPDLLAAAQSALSTDDPINIQYTSGTTGFPKGATLSHHNILNNGYFVGELCGYTEQDRICIPVPFYHCFGMVMGNLAATTHGAAMVIPAPSFDARATLEAVAAERCTSLYGVPTMFIAELADPDFDAYDLSSLRTGIMAGSPCPVEVMKQVIERMGMREVSICYGMTETSPVSTQTRRDDSLVQRTATVGRAGPHLEIKIVDPVTGVTVPIGQSGELCTRGYSVMLGYWGQPEKTAEAIDAARWMHTGDLATMDADGYVAITGRIKDMVIRGGENIYPREIEEFLYTHPDILDAQVIGVPDAKYGEELMAWVRLRPGATELTAAGLREFCTGKLAHFKVPRYVHVVEEFPMTVTGKIRKVEMREISARLLGLTEENA</sequence>
<accession>A0ABX8CXI8</accession>
<gene>
    <name evidence="5" type="ORF">KHQ06_14665</name>
</gene>
<proteinExistence type="inferred from homology"/>
<feature type="domain" description="AMP-binding enzyme C-terminal" evidence="4">
    <location>
        <begin position="448"/>
        <end position="524"/>
    </location>
</feature>
<name>A0ABX8CXI8_9NOCA</name>
<dbReference type="InterPro" id="IPR042099">
    <property type="entry name" value="ANL_N_sf"/>
</dbReference>
<dbReference type="Proteomes" id="UP000683310">
    <property type="component" value="Chromosome"/>
</dbReference>
<dbReference type="InterPro" id="IPR000873">
    <property type="entry name" value="AMP-dep_synth/lig_dom"/>
</dbReference>
<comment type="similarity">
    <text evidence="1">Belongs to the ATP-dependent AMP-binding enzyme family.</text>
</comment>
<feature type="domain" description="AMP-dependent synthetase/ligase" evidence="3">
    <location>
        <begin position="26"/>
        <end position="397"/>
    </location>
</feature>
<keyword evidence="2" id="KW-0436">Ligase</keyword>
<protein>
    <submittedName>
        <fullName evidence="5">AMP-binding protein</fullName>
    </submittedName>
</protein>
<organism evidence="5 6">
    <name type="scientific">Nocardia tengchongensis</name>
    <dbReference type="NCBI Taxonomy" id="2055889"/>
    <lineage>
        <taxon>Bacteria</taxon>
        <taxon>Bacillati</taxon>
        <taxon>Actinomycetota</taxon>
        <taxon>Actinomycetes</taxon>
        <taxon>Mycobacteriales</taxon>
        <taxon>Nocardiaceae</taxon>
        <taxon>Nocardia</taxon>
    </lineage>
</organism>
<dbReference type="SUPFAM" id="SSF56801">
    <property type="entry name" value="Acetyl-CoA synthetase-like"/>
    <property type="match status" value="1"/>
</dbReference>
<evidence type="ECO:0000256" key="1">
    <source>
        <dbReference type="ARBA" id="ARBA00006432"/>
    </source>
</evidence>
<dbReference type="Gene3D" id="3.40.50.12780">
    <property type="entry name" value="N-terminal domain of ligase-like"/>
    <property type="match status" value="1"/>
</dbReference>
<evidence type="ECO:0000256" key="2">
    <source>
        <dbReference type="ARBA" id="ARBA00022598"/>
    </source>
</evidence>
<evidence type="ECO:0000313" key="6">
    <source>
        <dbReference type="Proteomes" id="UP000683310"/>
    </source>
</evidence>
<evidence type="ECO:0000259" key="3">
    <source>
        <dbReference type="Pfam" id="PF00501"/>
    </source>
</evidence>
<dbReference type="CDD" id="cd05917">
    <property type="entry name" value="FACL_like_2"/>
    <property type="match status" value="1"/>
</dbReference>
<dbReference type="InterPro" id="IPR020845">
    <property type="entry name" value="AMP-binding_CS"/>
</dbReference>
<dbReference type="PANTHER" id="PTHR43201:SF5">
    <property type="entry name" value="MEDIUM-CHAIN ACYL-COA LIGASE ACSF2, MITOCHONDRIAL"/>
    <property type="match status" value="1"/>
</dbReference>
<evidence type="ECO:0000259" key="4">
    <source>
        <dbReference type="Pfam" id="PF13193"/>
    </source>
</evidence>
<dbReference type="InterPro" id="IPR045851">
    <property type="entry name" value="AMP-bd_C_sf"/>
</dbReference>
<dbReference type="Pfam" id="PF13193">
    <property type="entry name" value="AMP-binding_C"/>
    <property type="match status" value="1"/>
</dbReference>
<keyword evidence="6" id="KW-1185">Reference proteome</keyword>
<dbReference type="EMBL" id="CP074371">
    <property type="protein sequence ID" value="QVI23933.1"/>
    <property type="molecule type" value="Genomic_DNA"/>
</dbReference>
<dbReference type="Pfam" id="PF00501">
    <property type="entry name" value="AMP-binding"/>
    <property type="match status" value="1"/>
</dbReference>
<dbReference type="InterPro" id="IPR025110">
    <property type="entry name" value="AMP-bd_C"/>
</dbReference>
<dbReference type="Gene3D" id="3.30.300.30">
    <property type="match status" value="1"/>
</dbReference>
<dbReference type="PANTHER" id="PTHR43201">
    <property type="entry name" value="ACYL-COA SYNTHETASE"/>
    <property type="match status" value="1"/>
</dbReference>